<comment type="caution">
    <text evidence="1">The sequence shown here is derived from an EMBL/GenBank/DDBJ whole genome shotgun (WGS) entry which is preliminary data.</text>
</comment>
<keyword evidence="2" id="KW-1185">Reference proteome</keyword>
<gene>
    <name evidence="1" type="ORF">MLD38_034458</name>
</gene>
<dbReference type="Proteomes" id="UP001057402">
    <property type="component" value="Chromosome 10"/>
</dbReference>
<organism evidence="1 2">
    <name type="scientific">Melastoma candidum</name>
    <dbReference type="NCBI Taxonomy" id="119954"/>
    <lineage>
        <taxon>Eukaryota</taxon>
        <taxon>Viridiplantae</taxon>
        <taxon>Streptophyta</taxon>
        <taxon>Embryophyta</taxon>
        <taxon>Tracheophyta</taxon>
        <taxon>Spermatophyta</taxon>
        <taxon>Magnoliopsida</taxon>
        <taxon>eudicotyledons</taxon>
        <taxon>Gunneridae</taxon>
        <taxon>Pentapetalae</taxon>
        <taxon>rosids</taxon>
        <taxon>malvids</taxon>
        <taxon>Myrtales</taxon>
        <taxon>Melastomataceae</taxon>
        <taxon>Melastomatoideae</taxon>
        <taxon>Melastomateae</taxon>
        <taxon>Melastoma</taxon>
    </lineage>
</organism>
<accession>A0ACB9ME45</accession>
<dbReference type="EMBL" id="CM042889">
    <property type="protein sequence ID" value="KAI4321035.1"/>
    <property type="molecule type" value="Genomic_DNA"/>
</dbReference>
<proteinExistence type="predicted"/>
<name>A0ACB9ME45_9MYRT</name>
<reference evidence="2" key="1">
    <citation type="journal article" date="2023" name="Front. Plant Sci.">
        <title>Chromosomal-level genome assembly of Melastoma candidum provides insights into trichome evolution.</title>
        <authorList>
            <person name="Zhong Y."/>
            <person name="Wu W."/>
            <person name="Sun C."/>
            <person name="Zou P."/>
            <person name="Liu Y."/>
            <person name="Dai S."/>
            <person name="Zhou R."/>
        </authorList>
    </citation>
    <scope>NUCLEOTIDE SEQUENCE [LARGE SCALE GENOMIC DNA]</scope>
</reference>
<protein>
    <submittedName>
        <fullName evidence="1">Uncharacterized protein</fullName>
    </submittedName>
</protein>
<evidence type="ECO:0000313" key="1">
    <source>
        <dbReference type="EMBL" id="KAI4321035.1"/>
    </source>
</evidence>
<sequence length="479" mass="55436">MENSARHEDESFSRDYLSLRAKEAGLVDLFFLLVSPDMRRLRWIEWRGSDMEGKLLEFEHRWIIFASVLAQKLLVLSRGTLAAVGWMIELVLNLLANNCGLFNLLVNILTGNLVVPDRESATFRSVIWSFDSRKELQGKRNLPSLALNASKLAYENHAFSETVVVEHWKMEFLGSFAFWNDYQGRSSTRAMIVKSDNLVVVAFRGTQPFDSDDWCTDIDISWYEIESVGRVHFGFMKALGLHHPKRSHETVASKSYAYHYIKQRLCMILENDESMKFMVTGHSLGGALAILFMAGLVIQKEEQMLCRLEGVRTFGQPRVGDADFCEYMDKKIAEYGIKYERYVYSNDLVPRLPFNDKNFMFKHFGDCLYYSSLFYWRKVSNSRSDYTPHFGFLPVPSQVLAEEPNKNYFSLKWAILNTLNAIWELLRSFILPIIYGPGYQETWVMLLLRTFSLVIPGIAEHVLQDYDNLTRLNPPTAEQ</sequence>
<evidence type="ECO:0000313" key="2">
    <source>
        <dbReference type="Proteomes" id="UP001057402"/>
    </source>
</evidence>